<keyword evidence="2" id="KW-1185">Reference proteome</keyword>
<name>A0A1G1SQT5_9BACT</name>
<gene>
    <name evidence="1" type="ORF">BEN48_07400</name>
</gene>
<evidence type="ECO:0008006" key="3">
    <source>
        <dbReference type="Google" id="ProtNLM"/>
    </source>
</evidence>
<protein>
    <recommendedName>
        <fullName evidence="3">STAS/SEC14 domain-containing protein</fullName>
    </recommendedName>
</protein>
<dbReference type="EMBL" id="MDZC01000133">
    <property type="protein sequence ID" value="OGX80982.1"/>
    <property type="molecule type" value="Genomic_DNA"/>
</dbReference>
<dbReference type="Proteomes" id="UP000177791">
    <property type="component" value="Unassembled WGS sequence"/>
</dbReference>
<reference evidence="1 2" key="1">
    <citation type="submission" date="2016-08" db="EMBL/GenBank/DDBJ databases">
        <title>Hymenobacter coccineus sp. nov., Hymenobacter lapidarius sp. nov. and Hymenobacter glacialis sp. nov., isolated from Antarctic soil.</title>
        <authorList>
            <person name="Sedlacek I."/>
            <person name="Kralova S."/>
            <person name="Kyrova K."/>
            <person name="Maslanova I."/>
            <person name="Stankova E."/>
            <person name="Vrbovska V."/>
            <person name="Nemec M."/>
            <person name="Bartak M."/>
            <person name="Svec P."/>
            <person name="Busse H.-J."/>
            <person name="Pantucek R."/>
        </authorList>
    </citation>
    <scope>NUCLEOTIDE SEQUENCE [LARGE SCALE GENOMIC DNA]</scope>
    <source>
        <strain evidence="1 2">CCM 8648</strain>
    </source>
</reference>
<accession>A0A1G1SQT5</accession>
<evidence type="ECO:0000313" key="2">
    <source>
        <dbReference type="Proteomes" id="UP000177791"/>
    </source>
</evidence>
<sequence>MPKAAALNFFVIITTIPDLSLQHDQALGLLRVEWASGQDMRTFRSSAEQLLILARELGVRHMLLDMNTFSDISVYDQVWLGVNWMPPLTKLPLERVVLAISRRRVHNQLALDSLIAMSRPFIKFDIQFFSSAVPGMHWICDYSSRLPALLMEWEAVHGLGIGASDGVAEPRSLYSRSH</sequence>
<dbReference type="STRING" id="1908236.BEN48_07400"/>
<comment type="caution">
    <text evidence="1">The sequence shown here is derived from an EMBL/GenBank/DDBJ whole genome shotgun (WGS) entry which is preliminary data.</text>
</comment>
<dbReference type="AlphaFoldDB" id="A0A1G1SQT5"/>
<organism evidence="1 2">
    <name type="scientific">Hymenobacter glacialis</name>
    <dbReference type="NCBI Taxonomy" id="1908236"/>
    <lineage>
        <taxon>Bacteria</taxon>
        <taxon>Pseudomonadati</taxon>
        <taxon>Bacteroidota</taxon>
        <taxon>Cytophagia</taxon>
        <taxon>Cytophagales</taxon>
        <taxon>Hymenobacteraceae</taxon>
        <taxon>Hymenobacter</taxon>
    </lineage>
</organism>
<evidence type="ECO:0000313" key="1">
    <source>
        <dbReference type="EMBL" id="OGX80982.1"/>
    </source>
</evidence>
<proteinExistence type="predicted"/>